<evidence type="ECO:0000256" key="1">
    <source>
        <dbReference type="ARBA" id="ARBA00001971"/>
    </source>
</evidence>
<dbReference type="InterPro" id="IPR050182">
    <property type="entry name" value="Cytochrome_P450_fam2"/>
</dbReference>
<keyword evidence="6" id="KW-0408">Iron</keyword>
<evidence type="ECO:0000256" key="7">
    <source>
        <dbReference type="ARBA" id="ARBA00023033"/>
    </source>
</evidence>
<keyword evidence="3" id="KW-0349">Heme</keyword>
<dbReference type="GO" id="GO:0005737">
    <property type="term" value="C:cytoplasm"/>
    <property type="evidence" value="ECO:0007669"/>
    <property type="project" value="TreeGrafter"/>
</dbReference>
<dbReference type="SUPFAM" id="SSF48264">
    <property type="entry name" value="Cytochrome P450"/>
    <property type="match status" value="1"/>
</dbReference>
<evidence type="ECO:0000256" key="5">
    <source>
        <dbReference type="ARBA" id="ARBA00023002"/>
    </source>
</evidence>
<keyword evidence="4" id="KW-0479">Metal-binding</keyword>
<dbReference type="PANTHER" id="PTHR24300">
    <property type="entry name" value="CYTOCHROME P450 508A4-RELATED"/>
    <property type="match status" value="1"/>
</dbReference>
<evidence type="ECO:0000313" key="9">
    <source>
        <dbReference type="Proteomes" id="UP000198287"/>
    </source>
</evidence>
<feature type="non-terminal residue" evidence="8">
    <location>
        <position position="374"/>
    </location>
</feature>
<evidence type="ECO:0000256" key="4">
    <source>
        <dbReference type="ARBA" id="ARBA00022723"/>
    </source>
</evidence>
<dbReference type="Gene3D" id="1.10.630.10">
    <property type="entry name" value="Cytochrome P450"/>
    <property type="match status" value="1"/>
</dbReference>
<evidence type="ECO:0000256" key="3">
    <source>
        <dbReference type="ARBA" id="ARBA00022617"/>
    </source>
</evidence>
<protein>
    <submittedName>
        <fullName evidence="8">Farnesoate epoxidase</fullName>
    </submittedName>
</protein>
<dbReference type="GO" id="GO:0016712">
    <property type="term" value="F:oxidoreductase activity, acting on paired donors, with incorporation or reduction of molecular oxygen, reduced flavin or flavoprotein as one donor, and incorporation of one atom of oxygen"/>
    <property type="evidence" value="ECO:0007669"/>
    <property type="project" value="TreeGrafter"/>
</dbReference>
<dbReference type="GO" id="GO:0008395">
    <property type="term" value="F:steroid hydroxylase activity"/>
    <property type="evidence" value="ECO:0007669"/>
    <property type="project" value="TreeGrafter"/>
</dbReference>
<dbReference type="OrthoDB" id="1055148at2759"/>
<gene>
    <name evidence="8" type="ORF">Fcan01_20671</name>
</gene>
<dbReference type="EMBL" id="LNIX01000019">
    <property type="protein sequence ID" value="OXA44254.1"/>
    <property type="molecule type" value="Genomic_DNA"/>
</dbReference>
<dbReference type="GO" id="GO:0006805">
    <property type="term" value="P:xenobiotic metabolic process"/>
    <property type="evidence" value="ECO:0007669"/>
    <property type="project" value="TreeGrafter"/>
</dbReference>
<dbReference type="PRINTS" id="PR00463">
    <property type="entry name" value="EP450I"/>
</dbReference>
<dbReference type="GO" id="GO:0020037">
    <property type="term" value="F:heme binding"/>
    <property type="evidence" value="ECO:0007669"/>
    <property type="project" value="InterPro"/>
</dbReference>
<dbReference type="InterPro" id="IPR001128">
    <property type="entry name" value="Cyt_P450"/>
</dbReference>
<organism evidence="8 9">
    <name type="scientific">Folsomia candida</name>
    <name type="common">Springtail</name>
    <dbReference type="NCBI Taxonomy" id="158441"/>
    <lineage>
        <taxon>Eukaryota</taxon>
        <taxon>Metazoa</taxon>
        <taxon>Ecdysozoa</taxon>
        <taxon>Arthropoda</taxon>
        <taxon>Hexapoda</taxon>
        <taxon>Collembola</taxon>
        <taxon>Entomobryomorpha</taxon>
        <taxon>Isotomoidea</taxon>
        <taxon>Isotomidae</taxon>
        <taxon>Proisotominae</taxon>
        <taxon>Folsomia</taxon>
    </lineage>
</organism>
<dbReference type="OMA" id="NCAREPK"/>
<dbReference type="InterPro" id="IPR036396">
    <property type="entry name" value="Cyt_P450_sf"/>
</dbReference>
<dbReference type="Proteomes" id="UP000198287">
    <property type="component" value="Unassembled WGS sequence"/>
</dbReference>
<comment type="cofactor">
    <cofactor evidence="1">
        <name>heme</name>
        <dbReference type="ChEBI" id="CHEBI:30413"/>
    </cofactor>
</comment>
<dbReference type="AlphaFoldDB" id="A0A226DHC1"/>
<comment type="caution">
    <text evidence="8">The sequence shown here is derived from an EMBL/GenBank/DDBJ whole genome shotgun (WGS) entry which is preliminary data.</text>
</comment>
<comment type="similarity">
    <text evidence="2">Belongs to the cytochrome P450 family.</text>
</comment>
<keyword evidence="5" id="KW-0560">Oxidoreductase</keyword>
<dbReference type="GO" id="GO:0005506">
    <property type="term" value="F:iron ion binding"/>
    <property type="evidence" value="ECO:0007669"/>
    <property type="project" value="InterPro"/>
</dbReference>
<reference evidence="8 9" key="1">
    <citation type="submission" date="2015-12" db="EMBL/GenBank/DDBJ databases">
        <title>The genome of Folsomia candida.</title>
        <authorList>
            <person name="Faddeeva A."/>
            <person name="Derks M.F."/>
            <person name="Anvar Y."/>
            <person name="Smit S."/>
            <person name="Van Straalen N."/>
            <person name="Roelofs D."/>
        </authorList>
    </citation>
    <scope>NUCLEOTIDE SEQUENCE [LARGE SCALE GENOMIC DNA]</scope>
    <source>
        <strain evidence="8 9">VU population</strain>
        <tissue evidence="8">Whole body</tissue>
    </source>
</reference>
<proteinExistence type="inferred from homology"/>
<sequence length="374" mass="43159">MIQTFGVLAEKYGEIYTVKMGSKKTVILTSKEAIQTVLSNDASNGRDRSGTFADRCWNKNLGIVTSEGELWEKSKIWTFKTLKELGFGKSFDIENFIRTASESLFSEIDNKMETCGSIGVGLLFNKSILAIMWQMIVGRLSREDEPLIDTLSEKGNKFAQSSLFGAGIVNVFPFLRFVFPNLLGYNMQMDFFNTCNKVAKDLFLESEARQKLKQSFEPATNLRDAFVQNCAREPKIFSCENFQLIFQDLLLASTDTTSSFMEAALLYLVSYQDVQEKIYREIMQICPDGSFLNFLDRKRMPYTQAFFLETHRKSRLAQNFVPRRALRDFKYKEYTIKKDTVIIPDIRLYYEDKNIWQDPGTFNPERFINSDGNL</sequence>
<evidence type="ECO:0000256" key="2">
    <source>
        <dbReference type="ARBA" id="ARBA00010617"/>
    </source>
</evidence>
<evidence type="ECO:0000256" key="6">
    <source>
        <dbReference type="ARBA" id="ARBA00023004"/>
    </source>
</evidence>
<accession>A0A226DHC1</accession>
<keyword evidence="7" id="KW-0503">Monooxygenase</keyword>
<dbReference type="Pfam" id="PF00067">
    <property type="entry name" value="p450"/>
    <property type="match status" value="1"/>
</dbReference>
<dbReference type="PANTHER" id="PTHR24300:SF376">
    <property type="entry name" value="CYTOCHROME P450 15A1"/>
    <property type="match status" value="1"/>
</dbReference>
<dbReference type="InterPro" id="IPR002401">
    <property type="entry name" value="Cyt_P450_E_grp-I"/>
</dbReference>
<name>A0A226DHC1_FOLCA</name>
<dbReference type="GO" id="GO:0006082">
    <property type="term" value="P:organic acid metabolic process"/>
    <property type="evidence" value="ECO:0007669"/>
    <property type="project" value="TreeGrafter"/>
</dbReference>
<keyword evidence="9" id="KW-1185">Reference proteome</keyword>
<evidence type="ECO:0000313" key="8">
    <source>
        <dbReference type="EMBL" id="OXA44254.1"/>
    </source>
</evidence>